<gene>
    <name evidence="2" type="ORF">E9229_003281</name>
</gene>
<dbReference type="Proteomes" id="UP000523000">
    <property type="component" value="Unassembled WGS sequence"/>
</dbReference>
<organism evidence="2 3">
    <name type="scientific">Paeniglutamicibacter cryotolerans</name>
    <dbReference type="NCBI Taxonomy" id="670079"/>
    <lineage>
        <taxon>Bacteria</taxon>
        <taxon>Bacillati</taxon>
        <taxon>Actinomycetota</taxon>
        <taxon>Actinomycetes</taxon>
        <taxon>Micrococcales</taxon>
        <taxon>Micrococcaceae</taxon>
        <taxon>Paeniglutamicibacter</taxon>
    </lineage>
</organism>
<dbReference type="RefSeq" id="WP_345075358.1">
    <property type="nucleotide sequence ID" value="NZ_BAABGK010000034.1"/>
</dbReference>
<feature type="region of interest" description="Disordered" evidence="1">
    <location>
        <begin position="99"/>
        <end position="121"/>
    </location>
</feature>
<protein>
    <submittedName>
        <fullName evidence="2">Uncharacterized protein</fullName>
    </submittedName>
</protein>
<reference evidence="2 3" key="1">
    <citation type="submission" date="2020-08" db="EMBL/GenBank/DDBJ databases">
        <title>Sequencing the genomes of 1000 actinobacteria strains.</title>
        <authorList>
            <person name="Klenk H.-P."/>
        </authorList>
    </citation>
    <scope>NUCLEOTIDE SEQUENCE [LARGE SCALE GENOMIC DNA]</scope>
    <source>
        <strain evidence="2 3">DSM 22826</strain>
    </source>
</reference>
<accession>A0A839QQI9</accession>
<dbReference type="AlphaFoldDB" id="A0A839QQI9"/>
<comment type="caution">
    <text evidence="2">The sequence shown here is derived from an EMBL/GenBank/DDBJ whole genome shotgun (WGS) entry which is preliminary data.</text>
</comment>
<keyword evidence="3" id="KW-1185">Reference proteome</keyword>
<dbReference type="EMBL" id="JACHVS010000002">
    <property type="protein sequence ID" value="MBB2997034.1"/>
    <property type="molecule type" value="Genomic_DNA"/>
</dbReference>
<evidence type="ECO:0000313" key="2">
    <source>
        <dbReference type="EMBL" id="MBB2997034.1"/>
    </source>
</evidence>
<proteinExistence type="predicted"/>
<evidence type="ECO:0000256" key="1">
    <source>
        <dbReference type="SAM" id="MobiDB-lite"/>
    </source>
</evidence>
<evidence type="ECO:0000313" key="3">
    <source>
        <dbReference type="Proteomes" id="UP000523000"/>
    </source>
</evidence>
<name>A0A839QQI9_9MICC</name>
<sequence length="121" mass="12982">MLGAGFRSDVHNLRRLTEHRGDTPAETLARFRAIINSTTAPSSHTPAYLGEALVHAQDIRRPLGLPRTPGVEALTPVAEFFAGRDFAVPGRTRAKGLRLSATDGPFAAGTGPWLKERPSPS</sequence>